<accession>A0A2M7TK63</accession>
<keyword evidence="1" id="KW-1133">Transmembrane helix</keyword>
<reference evidence="3" key="1">
    <citation type="submission" date="2017-09" db="EMBL/GenBank/DDBJ databases">
        <title>Depth-based differentiation of microbial function through sediment-hosted aquifers and enrichment of novel symbionts in the deep terrestrial subsurface.</title>
        <authorList>
            <person name="Probst A.J."/>
            <person name="Ladd B."/>
            <person name="Jarett J.K."/>
            <person name="Geller-Mcgrath D.E."/>
            <person name="Sieber C.M.K."/>
            <person name="Emerson J.B."/>
            <person name="Anantharaman K."/>
            <person name="Thomas B.C."/>
            <person name="Malmstrom R."/>
            <person name="Stieglmeier M."/>
            <person name="Klingl A."/>
            <person name="Woyke T."/>
            <person name="Ryan C.M."/>
            <person name="Banfield J.F."/>
        </authorList>
    </citation>
    <scope>NUCLEOTIDE SEQUENCE [LARGE SCALE GENOMIC DNA]</scope>
</reference>
<dbReference type="SUPFAM" id="SSF82171">
    <property type="entry name" value="DPP6 N-terminal domain-like"/>
    <property type="match status" value="1"/>
</dbReference>
<keyword evidence="1" id="KW-0812">Transmembrane</keyword>
<evidence type="ECO:0000313" key="3">
    <source>
        <dbReference type="Proteomes" id="UP000228920"/>
    </source>
</evidence>
<gene>
    <name evidence="2" type="ORF">COY32_02185</name>
</gene>
<name>A0A2M7TK63_UNCKA</name>
<dbReference type="Proteomes" id="UP000228920">
    <property type="component" value="Unassembled WGS sequence"/>
</dbReference>
<organism evidence="2 3">
    <name type="scientific">candidate division WWE3 bacterium CG_4_10_14_0_2_um_filter_41_14</name>
    <dbReference type="NCBI Taxonomy" id="1975072"/>
    <lineage>
        <taxon>Bacteria</taxon>
        <taxon>Katanobacteria</taxon>
    </lineage>
</organism>
<evidence type="ECO:0000256" key="1">
    <source>
        <dbReference type="SAM" id="Phobius"/>
    </source>
</evidence>
<keyword evidence="1" id="KW-0472">Membrane</keyword>
<feature type="transmembrane region" description="Helical" evidence="1">
    <location>
        <begin position="7"/>
        <end position="31"/>
    </location>
</feature>
<dbReference type="EMBL" id="PFNL01000064">
    <property type="protein sequence ID" value="PIZ47114.1"/>
    <property type="molecule type" value="Genomic_DNA"/>
</dbReference>
<comment type="caution">
    <text evidence="2">The sequence shown here is derived from an EMBL/GenBank/DDBJ whole genome shotgun (WGS) entry which is preliminary data.</text>
</comment>
<evidence type="ECO:0000313" key="2">
    <source>
        <dbReference type="EMBL" id="PIZ47114.1"/>
    </source>
</evidence>
<proteinExistence type="predicted"/>
<sequence>MDKRMGFALVELLVIVIVISILGIAGVLGFGTQSSQVATPSAKNPQVERVGNISDTVTLEPRENIIKDKIVFTRLNGNIILYDINTQKEIQLTSYNGVMDAMYNQSGTTDVTYPQSFVFSPTLINTQEVGFGKCDVFDNGTKDKNGVRLYSECGIFKIDLKTKKVSKVLVLKKGVGLNNVVWFDDQTYAYITTTPNWKLFYVNGNTEVKLQEEEYKAYGDEYGVYSNLSFSRNGSYLLQASPSFPRSDKDFKVYAYDLSTYKETIVENAIMAEWLDKDTFVFNKYPTSTEGLWRYDMITGESTQLPETIENDHQPIPRRGQNVFMYDHYDSGTGGLRVYDGENGKLSKFSFGCSYYGWVNPETIICKGLNESPIFNVTSGEQKGSIYAFDFNNFVTEYNGSYAKYETFIYPLGIGTF</sequence>
<dbReference type="AlphaFoldDB" id="A0A2M7TK63"/>
<protein>
    <submittedName>
        <fullName evidence="2">Uncharacterized protein</fullName>
    </submittedName>
</protein>